<dbReference type="Gene3D" id="2.40.50.140">
    <property type="entry name" value="Nucleic acid-binding proteins"/>
    <property type="match status" value="1"/>
</dbReference>
<dbReference type="GO" id="GO:0006396">
    <property type="term" value="P:RNA processing"/>
    <property type="evidence" value="ECO:0007669"/>
    <property type="project" value="InterPro"/>
</dbReference>
<dbReference type="InterPro" id="IPR012162">
    <property type="entry name" value="PNPase"/>
</dbReference>
<gene>
    <name evidence="9" type="primary">pnp</name>
    <name evidence="11" type="ORF">A2172_01260</name>
</gene>
<feature type="binding site" evidence="9">
    <location>
        <position position="491"/>
    </location>
    <ligand>
        <name>Mg(2+)</name>
        <dbReference type="ChEBI" id="CHEBI:18420"/>
    </ligand>
</feature>
<evidence type="ECO:0000259" key="10">
    <source>
        <dbReference type="PROSITE" id="PS50126"/>
    </source>
</evidence>
<evidence type="ECO:0000256" key="9">
    <source>
        <dbReference type="HAMAP-Rule" id="MF_01595"/>
    </source>
</evidence>
<keyword evidence="5 9" id="KW-0548">Nucleotidyltransferase</keyword>
<dbReference type="GO" id="GO:0000175">
    <property type="term" value="F:3'-5'-RNA exonuclease activity"/>
    <property type="evidence" value="ECO:0007669"/>
    <property type="project" value="TreeGrafter"/>
</dbReference>
<protein>
    <recommendedName>
        <fullName evidence="9">Polyribonucleotide nucleotidyltransferase</fullName>
        <ecNumber evidence="9">2.7.7.8</ecNumber>
    </recommendedName>
    <alternativeName>
        <fullName evidence="9">Polynucleotide phosphorylase</fullName>
        <shortName evidence="9">PNPase</shortName>
    </alternativeName>
</protein>
<feature type="domain" description="S1 motif" evidence="10">
    <location>
        <begin position="621"/>
        <end position="689"/>
    </location>
</feature>
<comment type="similarity">
    <text evidence="2 9">Belongs to the polyribonucleotide nucleotidyltransferase family.</text>
</comment>
<dbReference type="EC" id="2.7.7.8" evidence="9"/>
<dbReference type="SUPFAM" id="SSF50249">
    <property type="entry name" value="Nucleic acid-binding proteins"/>
    <property type="match status" value="1"/>
</dbReference>
<proteinExistence type="inferred from homology"/>
<dbReference type="FunFam" id="3.30.230.70:FF:000001">
    <property type="entry name" value="Polyribonucleotide nucleotidyltransferase"/>
    <property type="match status" value="1"/>
</dbReference>
<evidence type="ECO:0000256" key="5">
    <source>
        <dbReference type="ARBA" id="ARBA00022695"/>
    </source>
</evidence>
<dbReference type="InterPro" id="IPR015847">
    <property type="entry name" value="ExoRNase_PH_dom2"/>
</dbReference>
<keyword evidence="8 9" id="KW-0694">RNA-binding</keyword>
<dbReference type="Pfam" id="PF00013">
    <property type="entry name" value="KH_1"/>
    <property type="match status" value="1"/>
</dbReference>
<dbReference type="Pfam" id="PF03726">
    <property type="entry name" value="PNPase"/>
    <property type="match status" value="1"/>
</dbReference>
<dbReference type="HAMAP" id="MF_01595">
    <property type="entry name" value="PNPase"/>
    <property type="match status" value="1"/>
</dbReference>
<dbReference type="InterPro" id="IPR004088">
    <property type="entry name" value="KH_dom_type_1"/>
</dbReference>
<dbReference type="Pfam" id="PF01138">
    <property type="entry name" value="RNase_PH"/>
    <property type="match status" value="2"/>
</dbReference>
<dbReference type="Gene3D" id="3.30.1370.10">
    <property type="entry name" value="K Homology domain, type 1"/>
    <property type="match status" value="1"/>
</dbReference>
<evidence type="ECO:0000256" key="3">
    <source>
        <dbReference type="ARBA" id="ARBA00022490"/>
    </source>
</evidence>
<keyword evidence="3 9" id="KW-0963">Cytoplasm</keyword>
<dbReference type="FunFam" id="2.40.50.140:FF:000023">
    <property type="entry name" value="Polyribonucleotide nucleotidyltransferase"/>
    <property type="match status" value="1"/>
</dbReference>
<dbReference type="SMART" id="SM00322">
    <property type="entry name" value="KH"/>
    <property type="match status" value="1"/>
</dbReference>
<keyword evidence="6 9" id="KW-0479">Metal-binding</keyword>
<dbReference type="InterPro" id="IPR012340">
    <property type="entry name" value="NA-bd_OB-fold"/>
</dbReference>
<dbReference type="InterPro" id="IPR004087">
    <property type="entry name" value="KH_dom"/>
</dbReference>
<dbReference type="CDD" id="cd02393">
    <property type="entry name" value="KH-I_PNPase"/>
    <property type="match status" value="1"/>
</dbReference>
<dbReference type="Proteomes" id="UP000176631">
    <property type="component" value="Unassembled WGS sequence"/>
</dbReference>
<dbReference type="PROSITE" id="PS50126">
    <property type="entry name" value="S1"/>
    <property type="match status" value="1"/>
</dbReference>
<dbReference type="GO" id="GO:0006402">
    <property type="term" value="P:mRNA catabolic process"/>
    <property type="evidence" value="ECO:0007669"/>
    <property type="project" value="UniProtKB-UniRule"/>
</dbReference>
<dbReference type="GO" id="GO:0000287">
    <property type="term" value="F:magnesium ion binding"/>
    <property type="evidence" value="ECO:0007669"/>
    <property type="project" value="UniProtKB-UniRule"/>
</dbReference>
<feature type="binding site" evidence="9">
    <location>
        <position position="485"/>
    </location>
    <ligand>
        <name>Mg(2+)</name>
        <dbReference type="ChEBI" id="CHEBI:18420"/>
    </ligand>
</feature>
<dbReference type="Gene3D" id="3.30.230.70">
    <property type="entry name" value="GHMP Kinase, N-terminal domain"/>
    <property type="match status" value="2"/>
</dbReference>
<dbReference type="InterPro" id="IPR020568">
    <property type="entry name" value="Ribosomal_Su5_D2-typ_SF"/>
</dbReference>
<dbReference type="FunFam" id="3.30.230.70:FF:000002">
    <property type="entry name" value="Polyribonucleotide nucleotidyltransferase"/>
    <property type="match status" value="1"/>
</dbReference>
<evidence type="ECO:0000256" key="6">
    <source>
        <dbReference type="ARBA" id="ARBA00022723"/>
    </source>
</evidence>
<dbReference type="InterPro" id="IPR001247">
    <property type="entry name" value="ExoRNase_PH_dom1"/>
</dbReference>
<evidence type="ECO:0000256" key="1">
    <source>
        <dbReference type="ARBA" id="ARBA00004496"/>
    </source>
</evidence>
<dbReference type="PANTHER" id="PTHR11252">
    <property type="entry name" value="POLYRIBONUCLEOTIDE NUCLEOTIDYLTRANSFERASE"/>
    <property type="match status" value="1"/>
</dbReference>
<dbReference type="GO" id="GO:0004654">
    <property type="term" value="F:polyribonucleotide nucleotidyltransferase activity"/>
    <property type="evidence" value="ECO:0007669"/>
    <property type="project" value="UniProtKB-UniRule"/>
</dbReference>
<sequence>MDRRKLIKKEITWAGKTLSLQYGKIAEQADSAILARYGDTMVLATVVSAPPREDVDFFPLSVDYEEKLYAAGRISTSRFIKREGRPTDEAILNGRLIDRSIRPLFPKDYSNEVQVIVTVLSYDQENDPDIPSLLATSAVLQTSPIPWDGELVGVRVGFGNGGFLLNPTKNEESFSDMSLTVSFNKEKVVMIECGANEIAEDVILEALKFGREQAKPALEMISELVTEVGAEKAKVEKEKIDEKLEAEIVSFIKENFKKDLFDPDKSGKESVFEDMKENLYEKFEGKLTKTEMSKIFDTTVKKMVRENIVQDEKRPDNRPLTEVRPIEIEVGVLPRTHGSAIFRRGDTQVLSVATLGSTSLEQLIEGMEGEAKKRFMHHYTFPPFSTGEVRRLGSPGRREIGHGVLAEKSLVPVIPEDDKFPYTIRVVSEVLSSSGSTSMGSICGSVLALMDAGVPIAAPVSGIAMGLVIEGEKYKILTDLQALEDFYGDMDFKIAGTTKGVTGIQLDVKIDGLNDKIISETLSRAKEGRAFILDQMLKALPKSREDISKYAPKVMVVNIPQKKIGEVIGSGGKTINRIIDETGAAIDIDDDGTVHITSTTEEGLNKAADWIKGLTHEVRPGEIYEGTVKRIMPFGAMVEILPGKEGLVHISQLATYRVEDINKEVEAGQKFKVKVLEIDHQGRVNLTRKGV</sequence>
<dbReference type="GO" id="GO:0003723">
    <property type="term" value="F:RNA binding"/>
    <property type="evidence" value="ECO:0007669"/>
    <property type="project" value="UniProtKB-UniRule"/>
</dbReference>
<evidence type="ECO:0000256" key="8">
    <source>
        <dbReference type="ARBA" id="ARBA00022884"/>
    </source>
</evidence>
<dbReference type="EMBL" id="MHCP01000015">
    <property type="protein sequence ID" value="OGY24155.1"/>
    <property type="molecule type" value="Genomic_DNA"/>
</dbReference>
<comment type="subcellular location">
    <subcellularLocation>
        <location evidence="1 9">Cytoplasm</location>
    </subcellularLocation>
</comment>
<comment type="caution">
    <text evidence="11">The sequence shown here is derived from an EMBL/GenBank/DDBJ whole genome shotgun (WGS) entry which is preliminary data.</text>
</comment>
<dbReference type="SUPFAM" id="SSF54211">
    <property type="entry name" value="Ribosomal protein S5 domain 2-like"/>
    <property type="match status" value="2"/>
</dbReference>
<dbReference type="SUPFAM" id="SSF55666">
    <property type="entry name" value="Ribonuclease PH domain 2-like"/>
    <property type="match status" value="2"/>
</dbReference>
<evidence type="ECO:0000313" key="11">
    <source>
        <dbReference type="EMBL" id="OGY24155.1"/>
    </source>
</evidence>
<dbReference type="NCBIfam" id="NF008805">
    <property type="entry name" value="PRK11824.1"/>
    <property type="match status" value="1"/>
</dbReference>
<reference evidence="11 12" key="1">
    <citation type="journal article" date="2016" name="Nat. Commun.">
        <title>Thousands of microbial genomes shed light on interconnected biogeochemical processes in an aquifer system.</title>
        <authorList>
            <person name="Anantharaman K."/>
            <person name="Brown C.T."/>
            <person name="Hug L.A."/>
            <person name="Sharon I."/>
            <person name="Castelle C.J."/>
            <person name="Probst A.J."/>
            <person name="Thomas B.C."/>
            <person name="Singh A."/>
            <person name="Wilkins M.J."/>
            <person name="Karaoz U."/>
            <person name="Brodie E.L."/>
            <person name="Williams K.H."/>
            <person name="Hubbard S.S."/>
            <person name="Banfield J.F."/>
        </authorList>
    </citation>
    <scope>NUCLEOTIDE SEQUENCE [LARGE SCALE GENOMIC DNA]</scope>
</reference>
<dbReference type="InterPro" id="IPR036345">
    <property type="entry name" value="ExoRNase_PH_dom2_sf"/>
</dbReference>
<keyword evidence="4 9" id="KW-0808">Transferase</keyword>
<dbReference type="GO" id="GO:0005829">
    <property type="term" value="C:cytosol"/>
    <property type="evidence" value="ECO:0007669"/>
    <property type="project" value="TreeGrafter"/>
</dbReference>
<keyword evidence="7 9" id="KW-0460">Magnesium</keyword>
<dbReference type="InterPro" id="IPR027408">
    <property type="entry name" value="PNPase/RNase_PH_dom_sf"/>
</dbReference>
<comment type="function">
    <text evidence="9">Involved in mRNA degradation. Catalyzes the phosphorolysis of single-stranded polyribonucleotides processively in the 3'- to 5'-direction.</text>
</comment>
<dbReference type="InterPro" id="IPR003029">
    <property type="entry name" value="S1_domain"/>
</dbReference>
<dbReference type="PROSITE" id="PS50084">
    <property type="entry name" value="KH_TYPE_1"/>
    <property type="match status" value="1"/>
</dbReference>
<dbReference type="SUPFAM" id="SSF54791">
    <property type="entry name" value="Eukaryotic type KH-domain (KH-domain type I)"/>
    <property type="match status" value="1"/>
</dbReference>
<dbReference type="Pfam" id="PF00575">
    <property type="entry name" value="S1"/>
    <property type="match status" value="1"/>
</dbReference>
<dbReference type="CDD" id="cd11364">
    <property type="entry name" value="RNase_PH_PNPase_2"/>
    <property type="match status" value="1"/>
</dbReference>
<dbReference type="AlphaFoldDB" id="A0A1G1W911"/>
<dbReference type="PIRSF" id="PIRSF005499">
    <property type="entry name" value="PNPase"/>
    <property type="match status" value="1"/>
</dbReference>
<dbReference type="STRING" id="1802593.A2172_01260"/>
<evidence type="ECO:0000256" key="2">
    <source>
        <dbReference type="ARBA" id="ARBA00007404"/>
    </source>
</evidence>
<dbReference type="NCBIfam" id="TIGR03591">
    <property type="entry name" value="polynuc_phos"/>
    <property type="match status" value="1"/>
</dbReference>
<dbReference type="FunFam" id="3.30.1370.10:FF:000001">
    <property type="entry name" value="Polyribonucleotide nucleotidyltransferase"/>
    <property type="match status" value="1"/>
</dbReference>
<dbReference type="CDD" id="cd04472">
    <property type="entry name" value="S1_PNPase"/>
    <property type="match status" value="1"/>
</dbReference>
<comment type="cofactor">
    <cofactor evidence="9">
        <name>Mg(2+)</name>
        <dbReference type="ChEBI" id="CHEBI:18420"/>
    </cofactor>
</comment>
<name>A0A1G1W911_9BACT</name>
<evidence type="ECO:0000256" key="7">
    <source>
        <dbReference type="ARBA" id="ARBA00022842"/>
    </source>
</evidence>
<dbReference type="PANTHER" id="PTHR11252:SF0">
    <property type="entry name" value="POLYRIBONUCLEOTIDE NUCLEOTIDYLTRANSFERASE 1, MITOCHONDRIAL"/>
    <property type="match status" value="1"/>
</dbReference>
<evidence type="ECO:0000313" key="12">
    <source>
        <dbReference type="Proteomes" id="UP000176631"/>
    </source>
</evidence>
<dbReference type="InterPro" id="IPR036612">
    <property type="entry name" value="KH_dom_type_1_sf"/>
</dbReference>
<evidence type="ECO:0000256" key="4">
    <source>
        <dbReference type="ARBA" id="ARBA00022679"/>
    </source>
</evidence>
<dbReference type="Pfam" id="PF03725">
    <property type="entry name" value="RNase_PH_C"/>
    <property type="match status" value="1"/>
</dbReference>
<dbReference type="SMART" id="SM00316">
    <property type="entry name" value="S1"/>
    <property type="match status" value="1"/>
</dbReference>
<accession>A0A1G1W911</accession>
<dbReference type="InterPro" id="IPR015848">
    <property type="entry name" value="PNPase_PH_RNA-bd_bac/org-type"/>
</dbReference>
<organism evidence="11 12">
    <name type="scientific">Candidatus Woykebacteria bacterium RBG_13_40_15</name>
    <dbReference type="NCBI Taxonomy" id="1802593"/>
    <lineage>
        <taxon>Bacteria</taxon>
        <taxon>Candidatus Woykeibacteriota</taxon>
    </lineage>
</organism>
<comment type="catalytic activity">
    <reaction evidence="9">
        <text>RNA(n+1) + phosphate = RNA(n) + a ribonucleoside 5'-diphosphate</text>
        <dbReference type="Rhea" id="RHEA:22096"/>
        <dbReference type="Rhea" id="RHEA-COMP:14527"/>
        <dbReference type="Rhea" id="RHEA-COMP:17342"/>
        <dbReference type="ChEBI" id="CHEBI:43474"/>
        <dbReference type="ChEBI" id="CHEBI:57930"/>
        <dbReference type="ChEBI" id="CHEBI:140395"/>
        <dbReference type="EC" id="2.7.7.8"/>
    </reaction>
</comment>